<evidence type="ECO:0000313" key="9">
    <source>
        <dbReference type="EMBL" id="RSH84683.1"/>
    </source>
</evidence>
<evidence type="ECO:0000256" key="7">
    <source>
        <dbReference type="ARBA" id="ARBA00023136"/>
    </source>
</evidence>
<feature type="region of interest" description="Disordered" evidence="8">
    <location>
        <begin position="313"/>
        <end position="334"/>
    </location>
</feature>
<dbReference type="Proteomes" id="UP000279236">
    <property type="component" value="Unassembled WGS sequence"/>
</dbReference>
<comment type="caution">
    <text evidence="9">The sequence shown here is derived from an EMBL/GenBank/DDBJ whole genome shotgun (WGS) entry which is preliminary data.</text>
</comment>
<dbReference type="GO" id="GO:0000139">
    <property type="term" value="C:Golgi membrane"/>
    <property type="evidence" value="ECO:0007669"/>
    <property type="project" value="UniProtKB-SubCell"/>
</dbReference>
<accession>A0A427Y0X2</accession>
<comment type="subcellular location">
    <subcellularLocation>
        <location evidence="1">Golgi apparatus membrane</location>
        <topology evidence="1">Peripheral membrane protein</topology>
    </subcellularLocation>
</comment>
<evidence type="ECO:0000256" key="1">
    <source>
        <dbReference type="ARBA" id="ARBA00004395"/>
    </source>
</evidence>
<proteinExistence type="inferred from homology"/>
<keyword evidence="5" id="KW-0653">Protein transport</keyword>
<keyword evidence="4" id="KW-0813">Transport</keyword>
<evidence type="ECO:0000256" key="3">
    <source>
        <dbReference type="ARBA" id="ARBA00020978"/>
    </source>
</evidence>
<dbReference type="PANTHER" id="PTHR31658">
    <property type="entry name" value="CONSERVED OLIGOMERIC GOLGI COMPLEX SUBUNIT 1"/>
    <property type="match status" value="1"/>
</dbReference>
<evidence type="ECO:0000256" key="8">
    <source>
        <dbReference type="SAM" id="MobiDB-lite"/>
    </source>
</evidence>
<feature type="region of interest" description="Disordered" evidence="8">
    <location>
        <begin position="1"/>
        <end position="58"/>
    </location>
</feature>
<dbReference type="Pfam" id="PF08700">
    <property type="entry name" value="VPS51_Exo84_N"/>
    <property type="match status" value="1"/>
</dbReference>
<dbReference type="InterPro" id="IPR033370">
    <property type="entry name" value="COG1"/>
</dbReference>
<dbReference type="GeneID" id="39590750"/>
<keyword evidence="6" id="KW-0333">Golgi apparatus</keyword>
<comment type="similarity">
    <text evidence="2">Belongs to the COG1 family.</text>
</comment>
<gene>
    <name evidence="9" type="ORF">EHS24_006207</name>
</gene>
<sequence length="936" mass="100063">MSSRTTRRPSVSSVASLESPLARRSLRPGPTHRGSGLSPNVLGPLPGSEGSSASASASASRASSMLNAPGIISSRGAHRRAAVKEGDWVTMEPDEVFRSLPVNEVKRVESKMRTDALNKQSELRSMVGTRYRDLLTSASQITSLYNSSLRLSSGLRTVAVACANPTEMADTSSETADGEDVNTMLPVAAHMKFLLDAPEALYAYLARHAFLNAAFLWLVARVVKEGMAAMPEAGKGPYLPLLQKQWEVLVPFRAQIVQRSTAELRTRERLSAKTLSETLLAIILLDSLPLPDALDLLLSQRLKTLGDILAHAPGSKTDGRRRRSNSRVETAAASREAVHRRDDIAKVVAEAVRNLLDGVSLVKAVFEPSKRKAIGDESSLAEAIRLVQAGEEAQPAMQPTPIRRAAHQRRASRLTSISLPLPSRGSTTASNPPVSTRRVIQSLPSSQILLRYLPSQVISFTPFIASSTPPNLADKLGPWQTAAVEILRDSVPAWLAGLHSVADVWVVRATLADMLGDDAFEEQIASALEAEWGARVQAIWTSKLHALVTSAEASLKDAADKIRSGAERTDNEPEAYMFSDIGFPSAAGMTGTNAGFNTFLATLKKRSSFRTPLLDAVLGVLETSASDIKNDLVGLPRTLYDDYRGKLSYALEALVDVLGDVLAAVGGHRDATGSVEAQLFVGRVALCLAHTSSFLTDLVGATGVDVHKTQTSLLELHSASTIQWQAQAITCATDSLVSLFADHRGADQIRATWQGPFPSTPSPQVMVALTQLVSAVRHLGIPIGLSLPVVRKLIAAFVDTTRAMVGWHRGDGDVAAQAAVDLGFLTLLNGETVENDVAVQSLLQILPPSFAEFKTTLPTIVLESLRRTQLTLSPLSAHLELQQSAPITSKTDRSGALLRLGAPALAGRAAGVGTEFKSPIAVARLGKRFGLLSIVA</sequence>
<evidence type="ECO:0000256" key="6">
    <source>
        <dbReference type="ARBA" id="ARBA00023034"/>
    </source>
</evidence>
<dbReference type="OrthoDB" id="46189at2759"/>
<organism evidence="9 10">
    <name type="scientific">Apiotrichum porosum</name>
    <dbReference type="NCBI Taxonomy" id="105984"/>
    <lineage>
        <taxon>Eukaryota</taxon>
        <taxon>Fungi</taxon>
        <taxon>Dikarya</taxon>
        <taxon>Basidiomycota</taxon>
        <taxon>Agaricomycotina</taxon>
        <taxon>Tremellomycetes</taxon>
        <taxon>Trichosporonales</taxon>
        <taxon>Trichosporonaceae</taxon>
        <taxon>Apiotrichum</taxon>
    </lineage>
</organism>
<dbReference type="GO" id="GO:0017119">
    <property type="term" value="C:Golgi transport complex"/>
    <property type="evidence" value="ECO:0007669"/>
    <property type="project" value="InterPro"/>
</dbReference>
<evidence type="ECO:0000313" key="10">
    <source>
        <dbReference type="Proteomes" id="UP000279236"/>
    </source>
</evidence>
<evidence type="ECO:0000256" key="5">
    <source>
        <dbReference type="ARBA" id="ARBA00022927"/>
    </source>
</evidence>
<dbReference type="RefSeq" id="XP_028478131.1">
    <property type="nucleotide sequence ID" value="XM_028621679.1"/>
</dbReference>
<evidence type="ECO:0000256" key="4">
    <source>
        <dbReference type="ARBA" id="ARBA00022448"/>
    </source>
</evidence>
<dbReference type="STRING" id="105984.A0A427Y0X2"/>
<evidence type="ECO:0000256" key="2">
    <source>
        <dbReference type="ARBA" id="ARBA00006653"/>
    </source>
</evidence>
<dbReference type="AlphaFoldDB" id="A0A427Y0X2"/>
<dbReference type="GO" id="GO:0015031">
    <property type="term" value="P:protein transport"/>
    <property type="evidence" value="ECO:0007669"/>
    <property type="project" value="UniProtKB-KW"/>
</dbReference>
<dbReference type="GO" id="GO:0006891">
    <property type="term" value="P:intra-Golgi vesicle-mediated transport"/>
    <property type="evidence" value="ECO:0007669"/>
    <property type="project" value="InterPro"/>
</dbReference>
<reference evidence="9 10" key="1">
    <citation type="submission" date="2018-11" db="EMBL/GenBank/DDBJ databases">
        <title>Genome sequence of Apiotrichum porosum DSM 27194.</title>
        <authorList>
            <person name="Aliyu H."/>
            <person name="Gorte O."/>
            <person name="Ochsenreither K."/>
        </authorList>
    </citation>
    <scope>NUCLEOTIDE SEQUENCE [LARGE SCALE GENOMIC DNA]</scope>
    <source>
        <strain evidence="9 10">DSM 27194</strain>
    </source>
</reference>
<dbReference type="PANTHER" id="PTHR31658:SF0">
    <property type="entry name" value="CONSERVED OLIGOMERIC GOLGI COMPLEX SUBUNIT 1"/>
    <property type="match status" value="1"/>
</dbReference>
<feature type="compositionally biased region" description="Low complexity" evidence="8">
    <location>
        <begin position="1"/>
        <end position="16"/>
    </location>
</feature>
<keyword evidence="7" id="KW-0472">Membrane</keyword>
<name>A0A427Y0X2_9TREE</name>
<dbReference type="EMBL" id="RSCE01000003">
    <property type="protein sequence ID" value="RSH84683.1"/>
    <property type="molecule type" value="Genomic_DNA"/>
</dbReference>
<feature type="region of interest" description="Disordered" evidence="8">
    <location>
        <begin position="415"/>
        <end position="435"/>
    </location>
</feature>
<protein>
    <recommendedName>
        <fullName evidence="3">Conserved oligomeric Golgi complex subunit 1</fullName>
    </recommendedName>
</protein>
<keyword evidence="10" id="KW-1185">Reference proteome</keyword>